<name>A0ABS8SR61_DATST</name>
<dbReference type="EMBL" id="JACEIK010000713">
    <property type="protein sequence ID" value="MCD7461260.1"/>
    <property type="molecule type" value="Genomic_DNA"/>
</dbReference>
<accession>A0ABS8SR61</accession>
<protein>
    <submittedName>
        <fullName evidence="1">Uncharacterized protein</fullName>
    </submittedName>
</protein>
<evidence type="ECO:0000313" key="1">
    <source>
        <dbReference type="EMBL" id="MCD7461260.1"/>
    </source>
</evidence>
<sequence>MGYVLSEGKWYKKVAFKPKPKAVAEDISFMKVTNVAMNDSVESLLKEALNIKEKLSAVVDDLHQVKLSLATVISTSHSYSEDLAKIQSQLALMQHEGVKSFNLVLKQVDSVAARAEVTKTRGASLIVKEYTQKEELPLISGK</sequence>
<proteinExistence type="predicted"/>
<keyword evidence="2" id="KW-1185">Reference proteome</keyword>
<evidence type="ECO:0000313" key="2">
    <source>
        <dbReference type="Proteomes" id="UP000823775"/>
    </source>
</evidence>
<organism evidence="1 2">
    <name type="scientific">Datura stramonium</name>
    <name type="common">Jimsonweed</name>
    <name type="synonym">Common thornapple</name>
    <dbReference type="NCBI Taxonomy" id="4076"/>
    <lineage>
        <taxon>Eukaryota</taxon>
        <taxon>Viridiplantae</taxon>
        <taxon>Streptophyta</taxon>
        <taxon>Embryophyta</taxon>
        <taxon>Tracheophyta</taxon>
        <taxon>Spermatophyta</taxon>
        <taxon>Magnoliopsida</taxon>
        <taxon>eudicotyledons</taxon>
        <taxon>Gunneridae</taxon>
        <taxon>Pentapetalae</taxon>
        <taxon>asterids</taxon>
        <taxon>lamiids</taxon>
        <taxon>Solanales</taxon>
        <taxon>Solanaceae</taxon>
        <taxon>Solanoideae</taxon>
        <taxon>Datureae</taxon>
        <taxon>Datura</taxon>
    </lineage>
</organism>
<comment type="caution">
    <text evidence="1">The sequence shown here is derived from an EMBL/GenBank/DDBJ whole genome shotgun (WGS) entry which is preliminary data.</text>
</comment>
<gene>
    <name evidence="1" type="ORF">HAX54_045753</name>
</gene>
<dbReference type="Proteomes" id="UP000823775">
    <property type="component" value="Unassembled WGS sequence"/>
</dbReference>
<reference evidence="1 2" key="1">
    <citation type="journal article" date="2021" name="BMC Genomics">
        <title>Datura genome reveals duplications of psychoactive alkaloid biosynthetic genes and high mutation rate following tissue culture.</title>
        <authorList>
            <person name="Rajewski A."/>
            <person name="Carter-House D."/>
            <person name="Stajich J."/>
            <person name="Litt A."/>
        </authorList>
    </citation>
    <scope>NUCLEOTIDE SEQUENCE [LARGE SCALE GENOMIC DNA]</scope>
    <source>
        <strain evidence="1">AR-01</strain>
    </source>
</reference>